<comment type="function">
    <text evidence="7">Necessary for the succinyl substitution of periplasmic glucans. Could catalyze the transfer of succinyl residues from the cytoplasmic side of the membrane to the nascent glucan backbones on the periplasmic side of the membrane.</text>
</comment>
<comment type="caution">
    <text evidence="9">The sequence shown here is derived from an EMBL/GenBank/DDBJ whole genome shotgun (WGS) entry which is preliminary data.</text>
</comment>
<feature type="transmembrane region" description="Helical" evidence="7">
    <location>
        <begin position="247"/>
        <end position="266"/>
    </location>
</feature>
<feature type="transmembrane region" description="Helical" evidence="7">
    <location>
        <begin position="54"/>
        <end position="75"/>
    </location>
</feature>
<feature type="transmembrane region" description="Helical" evidence="7">
    <location>
        <begin position="140"/>
        <end position="160"/>
    </location>
</feature>
<comment type="pathway">
    <text evidence="7">Glycan metabolism; osmoregulated periplasmic glucan (OPG) biosynthesis.</text>
</comment>
<keyword evidence="2 7" id="KW-0808">Transferase</keyword>
<dbReference type="RefSeq" id="WP_188472256.1">
    <property type="nucleotide sequence ID" value="NZ_BMFZ01000003.1"/>
</dbReference>
<feature type="transmembrane region" description="Helical" evidence="7">
    <location>
        <begin position="278"/>
        <end position="300"/>
    </location>
</feature>
<organism evidence="9 10">
    <name type="scientific">Hafnia psychrotolerans</name>
    <dbReference type="NCBI Taxonomy" id="1477018"/>
    <lineage>
        <taxon>Bacteria</taxon>
        <taxon>Pseudomonadati</taxon>
        <taxon>Pseudomonadota</taxon>
        <taxon>Gammaproteobacteria</taxon>
        <taxon>Enterobacterales</taxon>
        <taxon>Hafniaceae</taxon>
        <taxon>Hafnia</taxon>
    </lineage>
</organism>
<comment type="similarity">
    <text evidence="7">Belongs to the acyltransferase 3 family. OpgC subfamily.</text>
</comment>
<dbReference type="Pfam" id="PF01757">
    <property type="entry name" value="Acyl_transf_3"/>
    <property type="match status" value="1"/>
</dbReference>
<feature type="transmembrane region" description="Helical" evidence="7">
    <location>
        <begin position="91"/>
        <end position="111"/>
    </location>
</feature>
<feature type="transmembrane region" description="Helical" evidence="7">
    <location>
        <begin position="215"/>
        <end position="235"/>
    </location>
</feature>
<evidence type="ECO:0000313" key="9">
    <source>
        <dbReference type="EMBL" id="GGA41776.1"/>
    </source>
</evidence>
<dbReference type="NCBIfam" id="NF003014">
    <property type="entry name" value="PRK03854.1"/>
    <property type="match status" value="1"/>
</dbReference>
<dbReference type="EC" id="2.1.-.-" evidence="7"/>
<feature type="transmembrane region" description="Helical" evidence="7">
    <location>
        <begin position="181"/>
        <end position="203"/>
    </location>
</feature>
<feature type="transmembrane region" description="Helical" evidence="7">
    <location>
        <begin position="15"/>
        <end position="34"/>
    </location>
</feature>
<evidence type="ECO:0000259" key="8">
    <source>
        <dbReference type="Pfam" id="PF01757"/>
    </source>
</evidence>
<dbReference type="PANTHER" id="PTHR36927:SF3">
    <property type="entry name" value="GLUCANS BIOSYNTHESIS PROTEIN C"/>
    <property type="match status" value="1"/>
</dbReference>
<evidence type="ECO:0000256" key="7">
    <source>
        <dbReference type="HAMAP-Rule" id="MF_01066"/>
    </source>
</evidence>
<comment type="subcellular location">
    <subcellularLocation>
        <location evidence="7">Cell membrane</location>
        <topology evidence="7">Multi-pass membrane protein</topology>
    </subcellularLocation>
</comment>
<evidence type="ECO:0000256" key="4">
    <source>
        <dbReference type="ARBA" id="ARBA00022989"/>
    </source>
</evidence>
<evidence type="ECO:0000256" key="2">
    <source>
        <dbReference type="ARBA" id="ARBA00022679"/>
    </source>
</evidence>
<dbReference type="EMBL" id="BMFZ01000003">
    <property type="protein sequence ID" value="GGA41776.1"/>
    <property type="molecule type" value="Genomic_DNA"/>
</dbReference>
<evidence type="ECO:0000256" key="5">
    <source>
        <dbReference type="ARBA" id="ARBA00023136"/>
    </source>
</evidence>
<dbReference type="Proteomes" id="UP000627464">
    <property type="component" value="Unassembled WGS sequence"/>
</dbReference>
<feature type="transmembrane region" description="Helical" evidence="7">
    <location>
        <begin position="307"/>
        <end position="328"/>
    </location>
</feature>
<feature type="transmembrane region" description="Helical" evidence="7">
    <location>
        <begin position="340"/>
        <end position="358"/>
    </location>
</feature>
<gene>
    <name evidence="7 9" type="primary">mdoC</name>
    <name evidence="7" type="synonym">opgC</name>
    <name evidence="9" type="ORF">GCM10011328_15970</name>
</gene>
<evidence type="ECO:0000256" key="3">
    <source>
        <dbReference type="ARBA" id="ARBA00022692"/>
    </source>
</evidence>
<evidence type="ECO:0000256" key="1">
    <source>
        <dbReference type="ARBA" id="ARBA00022475"/>
    </source>
</evidence>
<proteinExistence type="inferred from homology"/>
<name>A0ABQ1GDW4_9GAMM</name>
<dbReference type="InterPro" id="IPR002656">
    <property type="entry name" value="Acyl_transf_3_dom"/>
</dbReference>
<sequence length="387" mass="45151">MKPQKIQREFFLDSIRAYLMLLGIPFHISLIYSSHVWAVNSAVPSHGLTIFNDIIHAFRMQVFFVISGYFSYMLYERYDPQKWLKVRLERVAIPLAAAFPLITLPQLYFLMKFTDKFSNWDTLSLYQKINITVWEMVSHLWFLLTLVILTSICFYLFKFIKEIKINRINLIKNRTNSLGKLSIIFLFIGLMYAAFNRAIYIFAPELLSNGAFNFVIMQTLFYLPFFVIGAFAYKFSWLKELFIKPSVWAGITCLFLFLAYMINQHINTPQLYSMELDAIITSLLGILMVNVVFSFSHYVLDFQSPGITYLVNSSLFIYLVHHPLTLIYGAFITPHIHNDWIGFLVGLIFVFGIAFILYEIHKRIPVLRFLFSGKPQEAGVKTQSQHS</sequence>
<dbReference type="HAMAP" id="MF_01066">
    <property type="entry name" value="MdoC_OpgC"/>
    <property type="match status" value="1"/>
</dbReference>
<evidence type="ECO:0000313" key="10">
    <source>
        <dbReference type="Proteomes" id="UP000627464"/>
    </source>
</evidence>
<dbReference type="InterPro" id="IPR050623">
    <property type="entry name" value="Glucan_succinyl_AcylTrfase"/>
</dbReference>
<reference evidence="10" key="1">
    <citation type="journal article" date="2019" name="Int. J. Syst. Evol. Microbiol.">
        <title>The Global Catalogue of Microorganisms (GCM) 10K type strain sequencing project: providing services to taxonomists for standard genome sequencing and annotation.</title>
        <authorList>
            <consortium name="The Broad Institute Genomics Platform"/>
            <consortium name="The Broad Institute Genome Sequencing Center for Infectious Disease"/>
            <person name="Wu L."/>
            <person name="Ma J."/>
        </authorList>
    </citation>
    <scope>NUCLEOTIDE SEQUENCE [LARGE SCALE GENOMIC DNA]</scope>
    <source>
        <strain evidence="10">CGMCC 1.12806</strain>
    </source>
</reference>
<keyword evidence="3 7" id="KW-0812">Transmembrane</keyword>
<keyword evidence="10" id="KW-1185">Reference proteome</keyword>
<accession>A0ABQ1GDW4</accession>
<keyword evidence="1 7" id="KW-1003">Cell membrane</keyword>
<feature type="domain" description="Acyltransferase 3" evidence="8">
    <location>
        <begin position="11"/>
        <end position="358"/>
    </location>
</feature>
<dbReference type="InterPro" id="IPR023723">
    <property type="entry name" value="Glucans_biosynth_C"/>
</dbReference>
<dbReference type="PANTHER" id="PTHR36927">
    <property type="entry name" value="BLR4337 PROTEIN"/>
    <property type="match status" value="1"/>
</dbReference>
<keyword evidence="6 7" id="KW-0012">Acyltransferase</keyword>
<keyword evidence="4 7" id="KW-1133">Transmembrane helix</keyword>
<protein>
    <recommendedName>
        <fullName evidence="7">Glucans biosynthesis protein C</fullName>
        <ecNumber evidence="7">2.1.-.-</ecNumber>
    </recommendedName>
</protein>
<evidence type="ECO:0000256" key="6">
    <source>
        <dbReference type="ARBA" id="ARBA00023315"/>
    </source>
</evidence>
<keyword evidence="5 7" id="KW-0472">Membrane</keyword>